<evidence type="ECO:0000256" key="6">
    <source>
        <dbReference type="ARBA" id="ARBA00023210"/>
    </source>
</evidence>
<dbReference type="GO" id="GO:0005737">
    <property type="term" value="C:cytoplasm"/>
    <property type="evidence" value="ECO:0007669"/>
    <property type="project" value="UniProtKB-SubCell"/>
</dbReference>
<evidence type="ECO:0000256" key="5">
    <source>
        <dbReference type="ARBA" id="ARBA00023134"/>
    </source>
</evidence>
<keyword evidence="3 8" id="KW-0132">Cell division</keyword>
<accession>A0A7W3TXT2</accession>
<protein>
    <recommendedName>
        <fullName evidence="8 9">Cell division protein FtsZ</fullName>
    </recommendedName>
</protein>
<dbReference type="GO" id="GO:0005525">
    <property type="term" value="F:GTP binding"/>
    <property type="evidence" value="ECO:0007669"/>
    <property type="project" value="UniProtKB-UniRule"/>
</dbReference>
<dbReference type="AlphaFoldDB" id="A0A7W3TXT2"/>
<dbReference type="InterPro" id="IPR003008">
    <property type="entry name" value="Tubulin_FtsZ_GTPase"/>
</dbReference>
<gene>
    <name evidence="8 15" type="primary">ftsZ</name>
    <name evidence="15" type="ORF">H5R63_00335</name>
    <name evidence="14" type="ORF">H5R64_00820</name>
</gene>
<dbReference type="InterPro" id="IPR008280">
    <property type="entry name" value="Tub_FtsZ_C"/>
</dbReference>
<dbReference type="PANTHER" id="PTHR30314">
    <property type="entry name" value="CELL DIVISION PROTEIN FTSZ-RELATED"/>
    <property type="match status" value="1"/>
</dbReference>
<evidence type="ECO:0000256" key="10">
    <source>
        <dbReference type="RuleBase" id="RU000631"/>
    </source>
</evidence>
<dbReference type="PANTHER" id="PTHR30314:SF3">
    <property type="entry name" value="MITOCHONDRIAL DIVISION PROTEIN FSZA"/>
    <property type="match status" value="1"/>
</dbReference>
<feature type="binding site" evidence="8">
    <location>
        <position position="189"/>
    </location>
    <ligand>
        <name>GTP</name>
        <dbReference type="ChEBI" id="CHEBI:37565"/>
    </ligand>
</feature>
<evidence type="ECO:0000256" key="4">
    <source>
        <dbReference type="ARBA" id="ARBA00022741"/>
    </source>
</evidence>
<dbReference type="GO" id="GO:0000917">
    <property type="term" value="P:division septum assembly"/>
    <property type="evidence" value="ECO:0007669"/>
    <property type="project" value="UniProtKB-KW"/>
</dbReference>
<proteinExistence type="inferred from homology"/>
<comment type="caution">
    <text evidence="15">The sequence shown here is derived from an EMBL/GenBank/DDBJ whole genome shotgun (WGS) entry which is preliminary data.</text>
</comment>
<dbReference type="Pfam" id="PF00091">
    <property type="entry name" value="Tubulin"/>
    <property type="match status" value="1"/>
</dbReference>
<feature type="domain" description="Tubulin/FtsZ 2-layer sandwich" evidence="13">
    <location>
        <begin position="209"/>
        <end position="326"/>
    </location>
</feature>
<dbReference type="PRINTS" id="PR00423">
    <property type="entry name" value="CELLDVISFTSZ"/>
</dbReference>
<feature type="binding site" evidence="8">
    <location>
        <position position="141"/>
    </location>
    <ligand>
        <name>GTP</name>
        <dbReference type="ChEBI" id="CHEBI:37565"/>
    </ligand>
</feature>
<evidence type="ECO:0000313" key="17">
    <source>
        <dbReference type="Proteomes" id="UP000544052"/>
    </source>
</evidence>
<dbReference type="SMART" id="SM00864">
    <property type="entry name" value="Tubulin"/>
    <property type="match status" value="1"/>
</dbReference>
<evidence type="ECO:0000256" key="11">
    <source>
        <dbReference type="SAM" id="MobiDB-lite"/>
    </source>
</evidence>
<dbReference type="InterPro" id="IPR000158">
    <property type="entry name" value="Cell_div_FtsZ"/>
</dbReference>
<dbReference type="Proteomes" id="UP000518255">
    <property type="component" value="Unassembled WGS sequence"/>
</dbReference>
<dbReference type="NCBIfam" id="TIGR00065">
    <property type="entry name" value="ftsZ"/>
    <property type="match status" value="1"/>
</dbReference>
<dbReference type="SUPFAM" id="SSF52490">
    <property type="entry name" value="Tubulin nucleotide-binding domain-like"/>
    <property type="match status" value="1"/>
</dbReference>
<dbReference type="InterPro" id="IPR045061">
    <property type="entry name" value="FtsZ/CetZ"/>
</dbReference>
<feature type="domain" description="Tubulin/FtsZ GTPase" evidence="12">
    <location>
        <begin position="15"/>
        <end position="207"/>
    </location>
</feature>
<dbReference type="PROSITE" id="PS01135">
    <property type="entry name" value="FTSZ_2"/>
    <property type="match status" value="1"/>
</dbReference>
<evidence type="ECO:0000313" key="14">
    <source>
        <dbReference type="EMBL" id="MBB1062357.1"/>
    </source>
</evidence>
<keyword evidence="17" id="KW-1185">Reference proteome</keyword>
<feature type="binding site" evidence="8">
    <location>
        <begin position="110"/>
        <end position="112"/>
    </location>
    <ligand>
        <name>GTP</name>
        <dbReference type="ChEBI" id="CHEBI:37565"/>
    </ligand>
</feature>
<keyword evidence="7 8" id="KW-0131">Cell cycle</keyword>
<dbReference type="GO" id="GO:0043093">
    <property type="term" value="P:FtsZ-dependent cytokinesis"/>
    <property type="evidence" value="ECO:0007669"/>
    <property type="project" value="UniProtKB-UniRule"/>
</dbReference>
<organism evidence="15 16">
    <name type="scientific">Limosilactobacillus fastidiosus</name>
    <dbReference type="NCBI Taxonomy" id="2759855"/>
    <lineage>
        <taxon>Bacteria</taxon>
        <taxon>Bacillati</taxon>
        <taxon>Bacillota</taxon>
        <taxon>Bacilli</taxon>
        <taxon>Lactobacillales</taxon>
        <taxon>Lactobacillaceae</taxon>
        <taxon>Limosilactobacillus</taxon>
    </lineage>
</organism>
<comment type="subcellular location">
    <subcellularLocation>
        <location evidence="8">Cytoplasm</location>
    </subcellularLocation>
    <text evidence="8">Assembles at midcell at the inner surface of the cytoplasmic membrane.</text>
</comment>
<comment type="subunit">
    <text evidence="8">Homodimer. Polymerizes to form a dynamic ring structure in a strictly GTP-dependent manner. Interacts directly with several other division proteins.</text>
</comment>
<dbReference type="Gene3D" id="3.30.1330.20">
    <property type="entry name" value="Tubulin/FtsZ, C-terminal domain"/>
    <property type="match status" value="1"/>
</dbReference>
<keyword evidence="2 8" id="KW-0963">Cytoplasm</keyword>
<dbReference type="InterPro" id="IPR024757">
    <property type="entry name" value="FtsZ_C"/>
</dbReference>
<dbReference type="CDD" id="cd02201">
    <property type="entry name" value="FtsZ_type1"/>
    <property type="match status" value="1"/>
</dbReference>
<dbReference type="SMART" id="SM00865">
    <property type="entry name" value="Tubulin_C"/>
    <property type="match status" value="1"/>
</dbReference>
<dbReference type="InterPro" id="IPR037103">
    <property type="entry name" value="Tubulin/FtsZ-like_C"/>
</dbReference>
<evidence type="ECO:0000313" key="15">
    <source>
        <dbReference type="EMBL" id="MBB1085268.1"/>
    </source>
</evidence>
<evidence type="ECO:0000259" key="13">
    <source>
        <dbReference type="SMART" id="SM00865"/>
    </source>
</evidence>
<comment type="similarity">
    <text evidence="1 8 10">Belongs to the FtsZ family.</text>
</comment>
<comment type="function">
    <text evidence="8 10">Essential cell division protein that forms a contractile ring structure (Z ring) at the future cell division site. The regulation of the ring assembly controls the timing and the location of cell division. One of the functions of the FtsZ ring is to recruit other cell division proteins to the septum to produce a new cell wall between the dividing cells. Binds GTP and shows GTPase activity.</text>
</comment>
<evidence type="ECO:0000313" key="16">
    <source>
        <dbReference type="Proteomes" id="UP000518255"/>
    </source>
</evidence>
<evidence type="ECO:0000259" key="12">
    <source>
        <dbReference type="SMART" id="SM00864"/>
    </source>
</evidence>
<name>A0A7W3TXT2_9LACO</name>
<dbReference type="GO" id="GO:0051258">
    <property type="term" value="P:protein polymerization"/>
    <property type="evidence" value="ECO:0007669"/>
    <property type="project" value="UniProtKB-UniRule"/>
</dbReference>
<dbReference type="PROSITE" id="PS01134">
    <property type="entry name" value="FTSZ_1"/>
    <property type="match status" value="1"/>
</dbReference>
<evidence type="ECO:0000256" key="8">
    <source>
        <dbReference type="HAMAP-Rule" id="MF_00909"/>
    </source>
</evidence>
<dbReference type="FunFam" id="3.40.50.1440:FF:000023">
    <property type="entry name" value="Cell division protein FtsZ"/>
    <property type="match status" value="1"/>
</dbReference>
<dbReference type="Gene3D" id="3.40.50.1440">
    <property type="entry name" value="Tubulin/FtsZ, GTPase domain"/>
    <property type="match status" value="1"/>
</dbReference>
<feature type="binding site" evidence="8">
    <location>
        <begin position="23"/>
        <end position="27"/>
    </location>
    <ligand>
        <name>GTP</name>
        <dbReference type="ChEBI" id="CHEBI:37565"/>
    </ligand>
</feature>
<evidence type="ECO:0000256" key="9">
    <source>
        <dbReference type="NCBIfam" id="TIGR00065"/>
    </source>
</evidence>
<dbReference type="GO" id="GO:0032153">
    <property type="term" value="C:cell division site"/>
    <property type="evidence" value="ECO:0007669"/>
    <property type="project" value="UniProtKB-UniRule"/>
</dbReference>
<dbReference type="HAMAP" id="MF_00909">
    <property type="entry name" value="FtsZ"/>
    <property type="match status" value="1"/>
</dbReference>
<evidence type="ECO:0000256" key="7">
    <source>
        <dbReference type="ARBA" id="ARBA00023306"/>
    </source>
</evidence>
<feature type="binding site" evidence="8">
    <location>
        <position position="145"/>
    </location>
    <ligand>
        <name>GTP</name>
        <dbReference type="ChEBI" id="CHEBI:37565"/>
    </ligand>
</feature>
<feature type="compositionally biased region" description="Basic and acidic residues" evidence="11">
    <location>
        <begin position="368"/>
        <end position="383"/>
    </location>
</feature>
<evidence type="ECO:0000256" key="3">
    <source>
        <dbReference type="ARBA" id="ARBA00022618"/>
    </source>
</evidence>
<dbReference type="InterPro" id="IPR020805">
    <property type="entry name" value="Cell_div_FtsZ_CS"/>
</dbReference>
<evidence type="ECO:0000256" key="1">
    <source>
        <dbReference type="ARBA" id="ARBA00009690"/>
    </source>
</evidence>
<keyword evidence="4 8" id="KW-0547">Nucleotide-binding</keyword>
<dbReference type="GO" id="GO:0003924">
    <property type="term" value="F:GTPase activity"/>
    <property type="evidence" value="ECO:0007669"/>
    <property type="project" value="UniProtKB-UniRule"/>
</dbReference>
<reference evidence="16 17" key="1">
    <citation type="submission" date="2020-07" db="EMBL/GenBank/DDBJ databases">
        <title>Description of Limosilactobacillus balticus sp. nov., Limosilactobacillus agrestis sp. nov., Limosilactobacillus albertensis sp. nov., Limosilactobacillus rudii sp. nov., Limosilactobacillus fastidiosus sp. nov., five novel Limosilactobacillus species isolated from the vertebrate gastrointestinal tract, and proposal of 6 subspecies of Limosilactobacillus reuteri adapted to the gastrointestinal tract of specific vertebrate hosts.</title>
        <authorList>
            <person name="Li F."/>
            <person name="Cheng C."/>
            <person name="Zheng J."/>
            <person name="Quevedo R.M."/>
            <person name="Li J."/>
            <person name="Roos S."/>
            <person name="Gaenzle M.G."/>
            <person name="Walter J."/>
        </authorList>
    </citation>
    <scope>NUCLEOTIDE SEQUENCE [LARGE SCALE GENOMIC DNA]</scope>
    <source>
        <strain evidence="15 16">WF-MA3-C</strain>
        <strain evidence="14 17">WF-MO7-1</strain>
    </source>
</reference>
<dbReference type="EMBL" id="JACIUZ010000011">
    <property type="protein sequence ID" value="MBB1062357.1"/>
    <property type="molecule type" value="Genomic_DNA"/>
</dbReference>
<dbReference type="Pfam" id="PF12327">
    <property type="entry name" value="FtsZ_C"/>
    <property type="match status" value="1"/>
</dbReference>
<feature type="region of interest" description="Disordered" evidence="11">
    <location>
        <begin position="321"/>
        <end position="412"/>
    </location>
</feature>
<sequence>MDNENSMENQFAGAKIKVIGVGGGGGNAVNRMITEKVQGVDFIVANTDLQALNASQAQTKIQLGPKLTKGLGAGSNPEVGDKAAEESEEQIQKALEGSDMVFITAGMGGGTGTGAAPVVAKIAKDSGALTVGVVTRPFTFEGPRRDKFASEGLAKLKANVDTLIIVANNRLLEMIDKKTPMMEAFKEADNVLRQGVQGISDLIVTPGYINLDFADIKTLMSNQGSALMGVGSATGENRATEATKKAISSPLLEVSISGAQHVLMDITGGKDLSMFEAQEASDVIKQAAGTNVDISFGMSLNESLGDEVRVTVIATGIDAKKSKEAQKAQHVVPVSDEPKNEDSKPKETTSSEDPFDGWNDPTAGIDDSNEKTDNEFSHVKKPEFNVFNDDSAATDDDDDNLSTPPFFKNRRQ</sequence>
<feature type="region of interest" description="Disordered" evidence="11">
    <location>
        <begin position="68"/>
        <end position="88"/>
    </location>
</feature>
<feature type="compositionally biased region" description="Basic and acidic residues" evidence="11">
    <location>
        <begin position="336"/>
        <end position="349"/>
    </location>
</feature>
<dbReference type="InterPro" id="IPR018316">
    <property type="entry name" value="Tubulin/FtsZ_2-layer-sand-dom"/>
</dbReference>
<evidence type="ECO:0000256" key="2">
    <source>
        <dbReference type="ARBA" id="ARBA00022490"/>
    </source>
</evidence>
<dbReference type="RefSeq" id="WP_182579983.1">
    <property type="nucleotide sequence ID" value="NZ_JACIUY010000011.1"/>
</dbReference>
<dbReference type="SUPFAM" id="SSF55307">
    <property type="entry name" value="Tubulin C-terminal domain-like"/>
    <property type="match status" value="1"/>
</dbReference>
<keyword evidence="6 8" id="KW-0717">Septation</keyword>
<keyword evidence="5 8" id="KW-0342">GTP-binding</keyword>
<dbReference type="EMBL" id="JACIUY010000011">
    <property type="protein sequence ID" value="MBB1085268.1"/>
    <property type="molecule type" value="Genomic_DNA"/>
</dbReference>
<dbReference type="InterPro" id="IPR036525">
    <property type="entry name" value="Tubulin/FtsZ_GTPase_sf"/>
</dbReference>
<dbReference type="Proteomes" id="UP000544052">
    <property type="component" value="Unassembled WGS sequence"/>
</dbReference>